<evidence type="ECO:0000313" key="16">
    <source>
        <dbReference type="Proteomes" id="UP000274556"/>
    </source>
</evidence>
<evidence type="ECO:0000313" key="15">
    <source>
        <dbReference type="EMBL" id="RKT47319.1"/>
    </source>
</evidence>
<keyword evidence="4 11" id="KW-0349">Heme</keyword>
<dbReference type="AlphaFoldDB" id="A0A495VD98"/>
<dbReference type="GO" id="GO:0020037">
    <property type="term" value="F:heme binding"/>
    <property type="evidence" value="ECO:0007669"/>
    <property type="project" value="InterPro"/>
</dbReference>
<feature type="domain" description="Cytochrome c" evidence="14">
    <location>
        <begin position="72"/>
        <end position="175"/>
    </location>
</feature>
<feature type="domain" description="Cytochrome c" evidence="14">
    <location>
        <begin position="357"/>
        <end position="447"/>
    </location>
</feature>
<keyword evidence="6" id="KW-0732">Signal</keyword>
<feature type="binding site" description="axial binding residue" evidence="12">
    <location>
        <position position="374"/>
    </location>
    <ligand>
        <name>heme c</name>
        <dbReference type="ChEBI" id="CHEBI:61717"/>
        <label>3</label>
    </ligand>
    <ligandPart>
        <name>Fe</name>
        <dbReference type="ChEBI" id="CHEBI:18248"/>
    </ligandPart>
</feature>
<comment type="caution">
    <text evidence="15">The sequence shown here is derived from an EMBL/GenBank/DDBJ whole genome shotgun (WGS) entry which is preliminary data.</text>
</comment>
<dbReference type="GO" id="GO:0005506">
    <property type="term" value="F:iron ion binding"/>
    <property type="evidence" value="ECO:0007669"/>
    <property type="project" value="InterPro"/>
</dbReference>
<evidence type="ECO:0000259" key="14">
    <source>
        <dbReference type="PROSITE" id="PS51007"/>
    </source>
</evidence>
<organism evidence="15 16">
    <name type="scientific">Thiocapsa rosea</name>
    <dbReference type="NCBI Taxonomy" id="69360"/>
    <lineage>
        <taxon>Bacteria</taxon>
        <taxon>Pseudomonadati</taxon>
        <taxon>Pseudomonadota</taxon>
        <taxon>Gammaproteobacteria</taxon>
        <taxon>Chromatiales</taxon>
        <taxon>Chromatiaceae</taxon>
        <taxon>Thiocapsa</taxon>
    </lineage>
</organism>
<dbReference type="GO" id="GO:0009055">
    <property type="term" value="F:electron transfer activity"/>
    <property type="evidence" value="ECO:0007669"/>
    <property type="project" value="InterPro"/>
</dbReference>
<keyword evidence="16" id="KW-1185">Reference proteome</keyword>
<evidence type="ECO:0000256" key="6">
    <source>
        <dbReference type="ARBA" id="ARBA00022729"/>
    </source>
</evidence>
<evidence type="ECO:0000256" key="7">
    <source>
        <dbReference type="ARBA" id="ARBA00022737"/>
    </source>
</evidence>
<feature type="binding site" description="covalent" evidence="11">
    <location>
        <position position="89"/>
    </location>
    <ligand>
        <name>heme c</name>
        <dbReference type="ChEBI" id="CHEBI:61717"/>
        <label>1</label>
    </ligand>
</feature>
<evidence type="ECO:0000256" key="9">
    <source>
        <dbReference type="ARBA" id="ARBA00023004"/>
    </source>
</evidence>
<evidence type="ECO:0000256" key="8">
    <source>
        <dbReference type="ARBA" id="ARBA00022982"/>
    </source>
</evidence>
<evidence type="ECO:0000256" key="12">
    <source>
        <dbReference type="PIRSR" id="PIRSR000018-51"/>
    </source>
</evidence>
<evidence type="ECO:0000256" key="13">
    <source>
        <dbReference type="SAM" id="MobiDB-lite"/>
    </source>
</evidence>
<dbReference type="InterPro" id="IPR051459">
    <property type="entry name" value="Cytochrome_c-type_DH"/>
</dbReference>
<dbReference type="EMBL" id="RBXL01000001">
    <property type="protein sequence ID" value="RKT47319.1"/>
    <property type="molecule type" value="Genomic_DNA"/>
</dbReference>
<name>A0A495VD98_9GAMM</name>
<keyword evidence="3" id="KW-1003">Cell membrane</keyword>
<feature type="domain" description="Cytochrome c" evidence="14">
    <location>
        <begin position="217"/>
        <end position="339"/>
    </location>
</feature>
<accession>A0A495VD98</accession>
<evidence type="ECO:0000256" key="4">
    <source>
        <dbReference type="ARBA" id="ARBA00022617"/>
    </source>
</evidence>
<dbReference type="OrthoDB" id="9781261at2"/>
<dbReference type="Proteomes" id="UP000274556">
    <property type="component" value="Unassembled WGS sequence"/>
</dbReference>
<dbReference type="Pfam" id="PF00034">
    <property type="entry name" value="Cytochrom_C"/>
    <property type="match status" value="1"/>
</dbReference>
<protein>
    <submittedName>
        <fullName evidence="15">Mono/diheme cytochrome c family protein</fullName>
    </submittedName>
</protein>
<dbReference type="SUPFAM" id="SSF46626">
    <property type="entry name" value="Cytochrome c"/>
    <property type="match status" value="3"/>
</dbReference>
<evidence type="ECO:0000256" key="2">
    <source>
        <dbReference type="ARBA" id="ARBA00022448"/>
    </source>
</evidence>
<reference evidence="15 16" key="1">
    <citation type="submission" date="2018-10" db="EMBL/GenBank/DDBJ databases">
        <title>Genomic Encyclopedia of Archaeal and Bacterial Type Strains, Phase II (KMG-II): from individual species to whole genera.</title>
        <authorList>
            <person name="Goeker M."/>
        </authorList>
    </citation>
    <scope>NUCLEOTIDE SEQUENCE [LARGE SCALE GENOMIC DNA]</scope>
    <source>
        <strain evidence="15 16">DSM 235</strain>
    </source>
</reference>
<comment type="cofactor">
    <cofactor evidence="11">
        <name>heme c</name>
        <dbReference type="ChEBI" id="CHEBI:61717"/>
    </cofactor>
    <text evidence="11">Binds 3 heme c groups covalently per subunit.</text>
</comment>
<evidence type="ECO:0000256" key="3">
    <source>
        <dbReference type="ARBA" id="ARBA00022475"/>
    </source>
</evidence>
<feature type="binding site" description="covalent" evidence="11">
    <location>
        <position position="232"/>
    </location>
    <ligand>
        <name>heme c</name>
        <dbReference type="ChEBI" id="CHEBI:61717"/>
        <label>2</label>
    </ligand>
</feature>
<keyword evidence="9 12" id="KW-0408">Iron</keyword>
<dbReference type="Gene3D" id="1.10.760.10">
    <property type="entry name" value="Cytochrome c-like domain"/>
    <property type="match status" value="1"/>
</dbReference>
<dbReference type="PANTHER" id="PTHR35008">
    <property type="entry name" value="BLL4482 PROTEIN-RELATED"/>
    <property type="match status" value="1"/>
</dbReference>
<dbReference type="PIRSF" id="PIRSF000018">
    <property type="entry name" value="Mb_ADH_cyt_c"/>
    <property type="match status" value="1"/>
</dbReference>
<keyword evidence="2" id="KW-0813">Transport</keyword>
<dbReference type="InterPro" id="IPR009056">
    <property type="entry name" value="Cyt_c-like_dom"/>
</dbReference>
<evidence type="ECO:0000256" key="1">
    <source>
        <dbReference type="ARBA" id="ARBA00004236"/>
    </source>
</evidence>
<keyword evidence="8" id="KW-0249">Electron transport</keyword>
<gene>
    <name evidence="15" type="ORF">BDD21_4885</name>
</gene>
<feature type="binding site" description="axial binding residue" evidence="12">
    <location>
        <position position="236"/>
    </location>
    <ligand>
        <name>heme c</name>
        <dbReference type="ChEBI" id="CHEBI:61717"/>
        <label>2</label>
    </ligand>
    <ligandPart>
        <name>Fe</name>
        <dbReference type="ChEBI" id="CHEBI:18248"/>
    </ligandPart>
</feature>
<evidence type="ECO:0000256" key="5">
    <source>
        <dbReference type="ARBA" id="ARBA00022723"/>
    </source>
</evidence>
<evidence type="ECO:0000256" key="11">
    <source>
        <dbReference type="PIRSR" id="PIRSR000018-50"/>
    </source>
</evidence>
<feature type="region of interest" description="Disordered" evidence="13">
    <location>
        <begin position="25"/>
        <end position="68"/>
    </location>
</feature>
<dbReference type="InterPro" id="IPR008168">
    <property type="entry name" value="Cyt_C_IC"/>
</dbReference>
<feature type="binding site" description="covalent" evidence="11">
    <location>
        <position position="373"/>
    </location>
    <ligand>
        <name>heme c</name>
        <dbReference type="ChEBI" id="CHEBI:61717"/>
        <label>3</label>
    </ligand>
</feature>
<feature type="binding site" description="covalent" evidence="11">
    <location>
        <position position="86"/>
    </location>
    <ligand>
        <name>heme c</name>
        <dbReference type="ChEBI" id="CHEBI:61717"/>
        <label>1</label>
    </ligand>
</feature>
<dbReference type="GO" id="GO:0016614">
    <property type="term" value="F:oxidoreductase activity, acting on CH-OH group of donors"/>
    <property type="evidence" value="ECO:0007669"/>
    <property type="project" value="InterPro"/>
</dbReference>
<keyword evidence="7" id="KW-0677">Repeat</keyword>
<comment type="subcellular location">
    <subcellularLocation>
        <location evidence="1">Cell membrane</location>
    </subcellularLocation>
</comment>
<sequence length="463" mass="49193">MRMPSQSVMIALLAAGAVGLGFMSRDRDHGPERATVPLTTPLPAIEGAPATSALPARVPSSGTPGPSASLDDQVNPGQYLSAAGDCAACHTRPDGKPFEGGLAIDTPFGTIYTPNITPSEDYGIGAFSDRDFLRALQHGISPSGSPYYPAFPYTSYTKVADEDLLAIKAYLMTVEPSSYQPPKTHLRWPFSIRDLMFGWQEVYFKAGRFQSDPNRSDDWNRGAYLVEGLGHCGECHTPRNLAGATEPSKAMTGAVIDGWYAPNLTDALDAGLGRWSVDELAAFLGTGIAKTAHDSDAIDAGDAPVTEALGPMAEVVHDSLSKLTEADLYAMAIYLIDLPAKTAPTHQPQVPPLLSQADFESGRDLYTTHCSACHQDHGQGLAPYFPALRGNPAVTIEEPNDVVKTLLLGAPADPSDAFSPYVVMPAFGSTLTDEQIATLASYIRAAWGNDAAPVQSAEVKALR</sequence>
<dbReference type="GO" id="GO:0005886">
    <property type="term" value="C:plasma membrane"/>
    <property type="evidence" value="ECO:0007669"/>
    <property type="project" value="UniProtKB-SubCell"/>
</dbReference>
<feature type="binding site" description="covalent" evidence="11">
    <location>
        <position position="235"/>
    </location>
    <ligand>
        <name>heme c</name>
        <dbReference type="ChEBI" id="CHEBI:61717"/>
        <label>2</label>
    </ligand>
</feature>
<proteinExistence type="predicted"/>
<dbReference type="InterPro" id="IPR036909">
    <property type="entry name" value="Cyt_c-like_dom_sf"/>
</dbReference>
<feature type="binding site" description="covalent" evidence="11">
    <location>
        <position position="370"/>
    </location>
    <ligand>
        <name>heme c</name>
        <dbReference type="ChEBI" id="CHEBI:61717"/>
        <label>3</label>
    </ligand>
</feature>
<dbReference type="PROSITE" id="PS51007">
    <property type="entry name" value="CYTC"/>
    <property type="match status" value="3"/>
</dbReference>
<evidence type="ECO:0000256" key="10">
    <source>
        <dbReference type="ARBA" id="ARBA00023136"/>
    </source>
</evidence>
<keyword evidence="5 12" id="KW-0479">Metal-binding</keyword>
<dbReference type="InterPro" id="IPR014353">
    <property type="entry name" value="Membr-bd_ADH_cyt_c"/>
</dbReference>
<dbReference type="PANTHER" id="PTHR35008:SF8">
    <property type="entry name" value="ALCOHOL DEHYDROGENASE CYTOCHROME C SUBUNIT"/>
    <property type="match status" value="1"/>
</dbReference>
<dbReference type="PRINTS" id="PR00605">
    <property type="entry name" value="CYTCHROMECIC"/>
</dbReference>
<feature type="binding site" description="axial binding residue" evidence="12">
    <location>
        <position position="90"/>
    </location>
    <ligand>
        <name>heme c</name>
        <dbReference type="ChEBI" id="CHEBI:61717"/>
        <label>1</label>
    </ligand>
    <ligandPart>
        <name>Fe</name>
        <dbReference type="ChEBI" id="CHEBI:18248"/>
    </ligandPart>
</feature>
<keyword evidence="10" id="KW-0472">Membrane</keyword>